<feature type="binding site" evidence="9 11">
    <location>
        <begin position="73"/>
        <end position="75"/>
    </location>
    <ligand>
        <name>substrate</name>
    </ligand>
</feature>
<organism evidence="14 15">
    <name type="scientific">Algoriphagus lacus</name>
    <dbReference type="NCBI Taxonomy" id="2056311"/>
    <lineage>
        <taxon>Bacteria</taxon>
        <taxon>Pseudomonadati</taxon>
        <taxon>Bacteroidota</taxon>
        <taxon>Cytophagia</taxon>
        <taxon>Cytophagales</taxon>
        <taxon>Cyclobacteriaceae</taxon>
        <taxon>Algoriphagus</taxon>
    </lineage>
</organism>
<evidence type="ECO:0000256" key="3">
    <source>
        <dbReference type="ARBA" id="ARBA00022793"/>
    </source>
</evidence>
<dbReference type="GO" id="GO:0004068">
    <property type="term" value="F:aspartate 1-decarboxylase activity"/>
    <property type="evidence" value="ECO:0007669"/>
    <property type="project" value="UniProtKB-UniRule"/>
</dbReference>
<dbReference type="GO" id="GO:0015940">
    <property type="term" value="P:pantothenate biosynthetic process"/>
    <property type="evidence" value="ECO:0007669"/>
    <property type="project" value="UniProtKB-UniRule"/>
</dbReference>
<comment type="pathway">
    <text evidence="9">Cofactor biosynthesis; (R)-pantothenate biosynthesis; beta-alanine from L-aspartate: step 1/1.</text>
</comment>
<comment type="PTM">
    <text evidence="9 12">Is synthesized initially as an inactive proenzyme, which is activated by self-cleavage at a specific serine bond to produce a beta-subunit with a hydroxyl group at its C-terminus and an alpha-subunit with a pyruvoyl group at its N-terminus.</text>
</comment>
<dbReference type="Pfam" id="PF02261">
    <property type="entry name" value="Asp_decarbox"/>
    <property type="match status" value="1"/>
</dbReference>
<dbReference type="EC" id="4.1.1.11" evidence="9"/>
<dbReference type="InterPro" id="IPR009010">
    <property type="entry name" value="Asp_de-COase-like_dom_sf"/>
</dbReference>
<keyword evidence="2 9" id="KW-0566">Pantothenate biosynthesis</keyword>
<comment type="subcellular location">
    <subcellularLocation>
        <location evidence="9">Cytoplasm</location>
    </subcellularLocation>
</comment>
<comment type="subunit">
    <text evidence="9">Heterooctamer of four alpha and four beta subunits.</text>
</comment>
<comment type="similarity">
    <text evidence="9">Belongs to the PanD family.</text>
</comment>
<name>A0A418PWN1_9BACT</name>
<dbReference type="RefSeq" id="WP_119476018.1">
    <property type="nucleotide sequence ID" value="NZ_QXML01000001.1"/>
</dbReference>
<evidence type="ECO:0000313" key="15">
    <source>
        <dbReference type="Proteomes" id="UP000283522"/>
    </source>
</evidence>
<accession>A0A418PWN1</accession>
<evidence type="ECO:0000256" key="12">
    <source>
        <dbReference type="PIRSR" id="PIRSR006246-3"/>
    </source>
</evidence>
<dbReference type="PANTHER" id="PTHR21012:SF0">
    <property type="entry name" value="ASPARTATE 1-DECARBOXYLASE"/>
    <property type="match status" value="1"/>
</dbReference>
<sequence>MQIQVLKSKIHRVKITQAELHYVGSITIDEDLMDAAQLIENEKVQVVNVNNGERLETYVIKGERGSGQVCLNGPAARKAAVGDIVIIISYAGMELEEAKKYKPVLIFPDERNKLI</sequence>
<dbReference type="AlphaFoldDB" id="A0A418PWN1"/>
<dbReference type="GO" id="GO:0006523">
    <property type="term" value="P:alanine biosynthetic process"/>
    <property type="evidence" value="ECO:0007669"/>
    <property type="project" value="InterPro"/>
</dbReference>
<dbReference type="OrthoDB" id="9803983at2"/>
<dbReference type="EMBL" id="QXML01000001">
    <property type="protein sequence ID" value="RIW18541.1"/>
    <property type="molecule type" value="Genomic_DNA"/>
</dbReference>
<feature type="chain" id="PRO_5019623695" description="Aspartate 1-decarboxylase alpha chain" evidence="9 13">
    <location>
        <begin position="25"/>
        <end position="115"/>
    </location>
</feature>
<evidence type="ECO:0000256" key="10">
    <source>
        <dbReference type="PIRSR" id="PIRSR006246-1"/>
    </source>
</evidence>
<keyword evidence="5 9" id="KW-0865">Zymogen</keyword>
<dbReference type="SUPFAM" id="SSF50692">
    <property type="entry name" value="ADC-like"/>
    <property type="match status" value="1"/>
</dbReference>
<keyword evidence="6 9" id="KW-0456">Lyase</keyword>
<comment type="catalytic activity">
    <reaction evidence="9">
        <text>L-aspartate + H(+) = beta-alanine + CO2</text>
        <dbReference type="Rhea" id="RHEA:19497"/>
        <dbReference type="ChEBI" id="CHEBI:15378"/>
        <dbReference type="ChEBI" id="CHEBI:16526"/>
        <dbReference type="ChEBI" id="CHEBI:29991"/>
        <dbReference type="ChEBI" id="CHEBI:57966"/>
        <dbReference type="EC" id="4.1.1.11"/>
    </reaction>
</comment>
<dbReference type="UniPathway" id="UPA00028">
    <property type="reaction ID" value="UER00002"/>
</dbReference>
<keyword evidence="15" id="KW-1185">Reference proteome</keyword>
<dbReference type="NCBIfam" id="TIGR00223">
    <property type="entry name" value="panD"/>
    <property type="match status" value="1"/>
</dbReference>
<reference evidence="14 15" key="1">
    <citation type="submission" date="2018-09" db="EMBL/GenBank/DDBJ databases">
        <authorList>
            <person name="Wang X."/>
            <person name="Du Z."/>
        </authorList>
    </citation>
    <scope>NUCLEOTIDE SEQUENCE [LARGE SCALE GENOMIC DNA]</scope>
    <source>
        <strain evidence="14 15">N3</strain>
    </source>
</reference>
<feature type="active site" description="Schiff-base intermediate with substrate; via pyruvic acid" evidence="9 10">
    <location>
        <position position="25"/>
    </location>
</feature>
<proteinExistence type="inferred from homology"/>
<evidence type="ECO:0000256" key="6">
    <source>
        <dbReference type="ARBA" id="ARBA00023239"/>
    </source>
</evidence>
<dbReference type="PANTHER" id="PTHR21012">
    <property type="entry name" value="ASPARTATE 1-DECARBOXYLASE"/>
    <property type="match status" value="1"/>
</dbReference>
<evidence type="ECO:0000256" key="1">
    <source>
        <dbReference type="ARBA" id="ARBA00022490"/>
    </source>
</evidence>
<evidence type="ECO:0000256" key="4">
    <source>
        <dbReference type="ARBA" id="ARBA00022813"/>
    </source>
</evidence>
<evidence type="ECO:0000256" key="9">
    <source>
        <dbReference type="HAMAP-Rule" id="MF_00446"/>
    </source>
</evidence>
<dbReference type="Gene3D" id="2.40.40.20">
    <property type="match status" value="1"/>
</dbReference>
<evidence type="ECO:0000256" key="13">
    <source>
        <dbReference type="PIRSR" id="PIRSR006246-5"/>
    </source>
</evidence>
<evidence type="ECO:0000256" key="11">
    <source>
        <dbReference type="PIRSR" id="PIRSR006246-2"/>
    </source>
</evidence>
<protein>
    <recommendedName>
        <fullName evidence="9">Aspartate 1-decarboxylase</fullName>
        <ecNumber evidence="9">4.1.1.11</ecNumber>
    </recommendedName>
    <alternativeName>
        <fullName evidence="9">Aspartate alpha-decarboxylase</fullName>
    </alternativeName>
    <component>
        <recommendedName>
            <fullName evidence="9">Aspartate 1-decarboxylase beta chain</fullName>
        </recommendedName>
    </component>
    <component>
        <recommendedName>
            <fullName evidence="9">Aspartate 1-decarboxylase alpha chain</fullName>
        </recommendedName>
    </component>
</protein>
<dbReference type="GO" id="GO:0005829">
    <property type="term" value="C:cytosol"/>
    <property type="evidence" value="ECO:0007669"/>
    <property type="project" value="TreeGrafter"/>
</dbReference>
<comment type="caution">
    <text evidence="14">The sequence shown here is derived from an EMBL/GenBank/DDBJ whole genome shotgun (WGS) entry which is preliminary data.</text>
</comment>
<dbReference type="PIRSF" id="PIRSF006246">
    <property type="entry name" value="Asp_decarbox"/>
    <property type="match status" value="1"/>
</dbReference>
<keyword evidence="7 9" id="KW-0704">Schiff base</keyword>
<keyword evidence="4 9" id="KW-0068">Autocatalytic cleavage</keyword>
<evidence type="ECO:0000313" key="14">
    <source>
        <dbReference type="EMBL" id="RIW18541.1"/>
    </source>
</evidence>
<comment type="function">
    <text evidence="9">Catalyzes the pyruvoyl-dependent decarboxylation of aspartate to produce beta-alanine.</text>
</comment>
<dbReference type="Proteomes" id="UP000283522">
    <property type="component" value="Unassembled WGS sequence"/>
</dbReference>
<feature type="modified residue" description="Pyruvic acid (Ser)" evidence="9 12">
    <location>
        <position position="25"/>
    </location>
</feature>
<dbReference type="HAMAP" id="MF_00446">
    <property type="entry name" value="PanD"/>
    <property type="match status" value="1"/>
</dbReference>
<feature type="active site" description="Proton donor" evidence="9 10">
    <location>
        <position position="58"/>
    </location>
</feature>
<keyword evidence="1 9" id="KW-0963">Cytoplasm</keyword>
<keyword evidence="8 9" id="KW-0670">Pyruvate</keyword>
<evidence type="ECO:0000256" key="8">
    <source>
        <dbReference type="ARBA" id="ARBA00023317"/>
    </source>
</evidence>
<evidence type="ECO:0000256" key="7">
    <source>
        <dbReference type="ARBA" id="ARBA00023270"/>
    </source>
</evidence>
<dbReference type="InterPro" id="IPR003190">
    <property type="entry name" value="Asp_decarbox"/>
</dbReference>
<dbReference type="CDD" id="cd06919">
    <property type="entry name" value="Asp_decarbox"/>
    <property type="match status" value="1"/>
</dbReference>
<evidence type="ECO:0000256" key="5">
    <source>
        <dbReference type="ARBA" id="ARBA00023145"/>
    </source>
</evidence>
<feature type="binding site" evidence="9 11">
    <location>
        <position position="57"/>
    </location>
    <ligand>
        <name>substrate</name>
    </ligand>
</feature>
<comment type="cofactor">
    <cofactor evidence="9 10">
        <name>pyruvate</name>
        <dbReference type="ChEBI" id="CHEBI:15361"/>
    </cofactor>
    <text evidence="9 10">Binds 1 pyruvoyl group covalently per subunit.</text>
</comment>
<feature type="chain" id="PRO_5019623694" description="Aspartate 1-decarboxylase beta chain" evidence="9 13">
    <location>
        <begin position="1"/>
        <end position="24"/>
    </location>
</feature>
<keyword evidence="3 9" id="KW-0210">Decarboxylase</keyword>
<evidence type="ECO:0000256" key="2">
    <source>
        <dbReference type="ARBA" id="ARBA00022655"/>
    </source>
</evidence>
<gene>
    <name evidence="9" type="primary">panD</name>
    <name evidence="14" type="ORF">D0X99_02320</name>
</gene>